<protein>
    <recommendedName>
        <fullName evidence="4">Zn(2)-C6 fungal-type domain-containing protein</fullName>
    </recommendedName>
</protein>
<accession>A0A6A5BXL7</accession>
<dbReference type="GeneID" id="68108812"/>
<dbReference type="GO" id="GO:0000981">
    <property type="term" value="F:DNA-binding transcription factor activity, RNA polymerase II-specific"/>
    <property type="evidence" value="ECO:0007669"/>
    <property type="project" value="InterPro"/>
</dbReference>
<feature type="region of interest" description="Disordered" evidence="3">
    <location>
        <begin position="273"/>
        <end position="307"/>
    </location>
</feature>
<evidence type="ECO:0000256" key="2">
    <source>
        <dbReference type="ARBA" id="ARBA00023242"/>
    </source>
</evidence>
<dbReference type="Gene3D" id="4.10.240.10">
    <property type="entry name" value="Zn(2)-C6 fungal-type DNA-binding domain"/>
    <property type="match status" value="1"/>
</dbReference>
<dbReference type="SUPFAM" id="SSF57701">
    <property type="entry name" value="Zn2/Cys6 DNA-binding domain"/>
    <property type="match status" value="1"/>
</dbReference>
<name>A0A6A5BXL7_NAEFO</name>
<evidence type="ECO:0000259" key="4">
    <source>
        <dbReference type="PROSITE" id="PS50048"/>
    </source>
</evidence>
<keyword evidence="6" id="KW-1185">Reference proteome</keyword>
<evidence type="ECO:0000256" key="1">
    <source>
        <dbReference type="ARBA" id="ARBA00022723"/>
    </source>
</evidence>
<dbReference type="SMART" id="SM00066">
    <property type="entry name" value="GAL4"/>
    <property type="match status" value="1"/>
</dbReference>
<dbReference type="VEuPathDB" id="AmoebaDB:FDP41_001594"/>
<proteinExistence type="predicted"/>
<dbReference type="InterPro" id="IPR001138">
    <property type="entry name" value="Zn2Cys6_DnaBD"/>
</dbReference>
<feature type="domain" description="Zn(2)-C6 fungal-type" evidence="4">
    <location>
        <begin position="213"/>
        <end position="244"/>
    </location>
</feature>
<dbReference type="VEuPathDB" id="AmoebaDB:NF0131840"/>
<dbReference type="PANTHER" id="PTHR47659:SF7">
    <property type="entry name" value="FUNGAL TRANSCRIPTIONAL REGULATORY PROTEIN, N-TERMINAL DOMAIN-CONTAINING PROTEIN"/>
    <property type="match status" value="1"/>
</dbReference>
<dbReference type="PROSITE" id="PS00463">
    <property type="entry name" value="ZN2_CY6_FUNGAL_1"/>
    <property type="match status" value="1"/>
</dbReference>
<dbReference type="AlphaFoldDB" id="A0A6A5BXL7"/>
<evidence type="ECO:0000313" key="6">
    <source>
        <dbReference type="Proteomes" id="UP000444721"/>
    </source>
</evidence>
<dbReference type="GO" id="GO:0008270">
    <property type="term" value="F:zinc ion binding"/>
    <property type="evidence" value="ECO:0007669"/>
    <property type="project" value="InterPro"/>
</dbReference>
<dbReference type="PANTHER" id="PTHR47659">
    <property type="entry name" value="ZN(II)2CYS6 TRANSCRIPTION FACTOR (EUROFUNG)-RELATED"/>
    <property type="match status" value="1"/>
</dbReference>
<evidence type="ECO:0000313" key="5">
    <source>
        <dbReference type="EMBL" id="KAF0979251.1"/>
    </source>
</evidence>
<comment type="caution">
    <text evidence="5">The sequence shown here is derived from an EMBL/GenBank/DDBJ whole genome shotgun (WGS) entry which is preliminary data.</text>
</comment>
<dbReference type="InterPro" id="IPR036864">
    <property type="entry name" value="Zn2-C6_fun-type_DNA-bd_sf"/>
</dbReference>
<sequence>MFGQKLNQRNLNHLVHERGLNGINVAPTNFVSSVTSFESEVQPEQPQHHLEMFPFGREALPSSSSSSVVDHNVIPKKPVLVQNGQDSPMSLSNLFSPSMVSSNETSGVYCKNSRYSSNQQIELFSSTPCQPQPQALNTHHLNYERSRTEFNHNPNSAAEITCTTRNERFKNTNSLDDTLLACYTPSTIMRHNNPSSSLITKPKRAQSNRTPRACVECRKAHKKCDQQRPCFRCVLNGTEELCVDCDTGRRRGRKPLKNSGNSLATVHMFSTKSLSQLSSSSTTTTTTQSSSSGSNESNSNTLTALQSPVGSNYTSLEQQQFESPNGHVIPQMVTSIPLNSTVMSSQLSNQNGRFSNKSLNVMNEHSHNYHDQHDHHAEYSPNAKIINPHVPTLHDMNIFHHDGESMPQRTLMTPSWSVTNIHNTMCNNIGMDAPLSKMTDCFSPSTFVALPSFRELTENGVYVTCPQDILDN</sequence>
<organism evidence="5 6">
    <name type="scientific">Naegleria fowleri</name>
    <name type="common">Brain eating amoeba</name>
    <dbReference type="NCBI Taxonomy" id="5763"/>
    <lineage>
        <taxon>Eukaryota</taxon>
        <taxon>Discoba</taxon>
        <taxon>Heterolobosea</taxon>
        <taxon>Tetramitia</taxon>
        <taxon>Eutetramitia</taxon>
        <taxon>Vahlkampfiidae</taxon>
        <taxon>Naegleria</taxon>
    </lineage>
</organism>
<dbReference type="InterPro" id="IPR050335">
    <property type="entry name" value="ERT1_acuK_gluconeogen_tf"/>
</dbReference>
<dbReference type="PROSITE" id="PS50048">
    <property type="entry name" value="ZN2_CY6_FUNGAL_2"/>
    <property type="match status" value="1"/>
</dbReference>
<dbReference type="OrthoDB" id="5575144at2759"/>
<dbReference type="Pfam" id="PF00172">
    <property type="entry name" value="Zn_clus"/>
    <property type="match status" value="1"/>
</dbReference>
<dbReference type="Proteomes" id="UP000444721">
    <property type="component" value="Unassembled WGS sequence"/>
</dbReference>
<evidence type="ECO:0000256" key="3">
    <source>
        <dbReference type="SAM" id="MobiDB-lite"/>
    </source>
</evidence>
<dbReference type="VEuPathDB" id="AmoebaDB:NfTy_053990"/>
<gene>
    <name evidence="5" type="ORF">FDP41_001594</name>
</gene>
<keyword evidence="2" id="KW-0539">Nucleus</keyword>
<dbReference type="EMBL" id="VFQX01000027">
    <property type="protein sequence ID" value="KAF0979251.1"/>
    <property type="molecule type" value="Genomic_DNA"/>
</dbReference>
<dbReference type="CDD" id="cd00067">
    <property type="entry name" value="GAL4"/>
    <property type="match status" value="1"/>
</dbReference>
<reference evidence="5 6" key="1">
    <citation type="journal article" date="2019" name="Sci. Rep.">
        <title>Nanopore sequencing improves the draft genome of the human pathogenic amoeba Naegleria fowleri.</title>
        <authorList>
            <person name="Liechti N."/>
            <person name="Schurch N."/>
            <person name="Bruggmann R."/>
            <person name="Wittwer M."/>
        </authorList>
    </citation>
    <scope>NUCLEOTIDE SEQUENCE [LARGE SCALE GENOMIC DNA]</scope>
    <source>
        <strain evidence="5 6">ATCC 30894</strain>
    </source>
</reference>
<keyword evidence="1" id="KW-0479">Metal-binding</keyword>
<dbReference type="RefSeq" id="XP_044563964.1">
    <property type="nucleotide sequence ID" value="XM_044704695.1"/>
</dbReference>
<feature type="compositionally biased region" description="Low complexity" evidence="3">
    <location>
        <begin position="273"/>
        <end position="303"/>
    </location>
</feature>